<organism evidence="1 2">
    <name type="scientific">Pistacia integerrima</name>
    <dbReference type="NCBI Taxonomy" id="434235"/>
    <lineage>
        <taxon>Eukaryota</taxon>
        <taxon>Viridiplantae</taxon>
        <taxon>Streptophyta</taxon>
        <taxon>Embryophyta</taxon>
        <taxon>Tracheophyta</taxon>
        <taxon>Spermatophyta</taxon>
        <taxon>Magnoliopsida</taxon>
        <taxon>eudicotyledons</taxon>
        <taxon>Gunneridae</taxon>
        <taxon>Pentapetalae</taxon>
        <taxon>rosids</taxon>
        <taxon>malvids</taxon>
        <taxon>Sapindales</taxon>
        <taxon>Anacardiaceae</taxon>
        <taxon>Pistacia</taxon>
    </lineage>
</organism>
<protein>
    <submittedName>
        <fullName evidence="1">Uncharacterized protein</fullName>
    </submittedName>
</protein>
<evidence type="ECO:0000313" key="2">
    <source>
        <dbReference type="Proteomes" id="UP001163603"/>
    </source>
</evidence>
<dbReference type="EMBL" id="CM047743">
    <property type="protein sequence ID" value="KAJ0031744.1"/>
    <property type="molecule type" value="Genomic_DNA"/>
</dbReference>
<name>A0ACC0YAU7_9ROSI</name>
<dbReference type="Proteomes" id="UP001163603">
    <property type="component" value="Chromosome 8"/>
</dbReference>
<keyword evidence="2" id="KW-1185">Reference proteome</keyword>
<evidence type="ECO:0000313" key="1">
    <source>
        <dbReference type="EMBL" id="KAJ0031744.1"/>
    </source>
</evidence>
<proteinExistence type="predicted"/>
<comment type="caution">
    <text evidence="1">The sequence shown here is derived from an EMBL/GenBank/DDBJ whole genome shotgun (WGS) entry which is preliminary data.</text>
</comment>
<accession>A0ACC0YAU7</accession>
<gene>
    <name evidence="1" type="ORF">Pint_14041</name>
</gene>
<sequence length="268" mass="30873">MGPQPRSRSLLPLKKPSWILVLVLLVCLFLFSSFSFYPKACYVFGCKSFSYPLLGGQLTDDEISSRVVIREILISSPVPRSKNSKIAFLFLIRDSLPFEMLWDKFFNGYEGNFSVYVHASIGRPRHVSPHFVNWEIRSAKVGWGDITMMDAERRLLANALKDPENKHFVLLCESSVPLRSFDYTHKYLMYANISFIDCFEDPGIHGNGRYPIQLLPEVEKKHFRKGAQTAIVNIMHAVMTLADTLYYSKFRDYCKVCFVSLINCRLQT</sequence>
<reference evidence="2" key="1">
    <citation type="journal article" date="2023" name="G3 (Bethesda)">
        <title>Genome assembly and association tests identify interacting loci associated with vigor, precocity, and sex in interspecific pistachio rootstocks.</title>
        <authorList>
            <person name="Palmer W."/>
            <person name="Jacygrad E."/>
            <person name="Sagayaradj S."/>
            <person name="Cavanaugh K."/>
            <person name="Han R."/>
            <person name="Bertier L."/>
            <person name="Beede B."/>
            <person name="Kafkas S."/>
            <person name="Golino D."/>
            <person name="Preece J."/>
            <person name="Michelmore R."/>
        </authorList>
    </citation>
    <scope>NUCLEOTIDE SEQUENCE [LARGE SCALE GENOMIC DNA]</scope>
</reference>